<evidence type="ECO:0000313" key="3">
    <source>
        <dbReference type="EMBL" id="SFE19500.1"/>
    </source>
</evidence>
<dbReference type="OrthoDB" id="3476350at2"/>
<dbReference type="InterPro" id="IPR003594">
    <property type="entry name" value="HATPase_dom"/>
</dbReference>
<feature type="domain" description="Histidine kinase/HSP90-like ATPase" evidence="2">
    <location>
        <begin position="17"/>
        <end position="116"/>
    </location>
</feature>
<keyword evidence="3" id="KW-0418">Kinase</keyword>
<keyword evidence="3" id="KW-0808">Transferase</keyword>
<protein>
    <submittedName>
        <fullName evidence="3">Histidine kinase-like ATPase domain-containing protein</fullName>
    </submittedName>
</protein>
<evidence type="ECO:0000259" key="2">
    <source>
        <dbReference type="Pfam" id="PF13581"/>
    </source>
</evidence>
<proteinExistence type="predicted"/>
<organism evidence="3 4">
    <name type="scientific">Actinacidiphila alni</name>
    <dbReference type="NCBI Taxonomy" id="380248"/>
    <lineage>
        <taxon>Bacteria</taxon>
        <taxon>Bacillati</taxon>
        <taxon>Actinomycetota</taxon>
        <taxon>Actinomycetes</taxon>
        <taxon>Kitasatosporales</taxon>
        <taxon>Streptomycetaceae</taxon>
        <taxon>Actinacidiphila</taxon>
    </lineage>
</organism>
<evidence type="ECO:0000313" key="4">
    <source>
        <dbReference type="Proteomes" id="UP000199323"/>
    </source>
</evidence>
<dbReference type="RefSeq" id="WP_093711796.1">
    <property type="nucleotide sequence ID" value="NZ_FONG01000002.1"/>
</dbReference>
<gene>
    <name evidence="3" type="ORF">SAMN05216251_10251</name>
</gene>
<keyword evidence="1" id="KW-0723">Serine/threonine-protein kinase</keyword>
<dbReference type="Proteomes" id="UP000199323">
    <property type="component" value="Unassembled WGS sequence"/>
</dbReference>
<dbReference type="PANTHER" id="PTHR35526:SF3">
    <property type="entry name" value="ANTI-SIGMA-F FACTOR RSBW"/>
    <property type="match status" value="1"/>
</dbReference>
<dbReference type="GO" id="GO:0004674">
    <property type="term" value="F:protein serine/threonine kinase activity"/>
    <property type="evidence" value="ECO:0007669"/>
    <property type="project" value="UniProtKB-KW"/>
</dbReference>
<dbReference type="SUPFAM" id="SSF55874">
    <property type="entry name" value="ATPase domain of HSP90 chaperone/DNA topoisomerase II/histidine kinase"/>
    <property type="match status" value="1"/>
</dbReference>
<reference evidence="3 4" key="1">
    <citation type="submission" date="2016-10" db="EMBL/GenBank/DDBJ databases">
        <authorList>
            <person name="de Groot N.N."/>
        </authorList>
    </citation>
    <scope>NUCLEOTIDE SEQUENCE [LARGE SCALE GENOMIC DNA]</scope>
    <source>
        <strain evidence="3 4">CGMCC 4.3510</strain>
    </source>
</reference>
<dbReference type="PANTHER" id="PTHR35526">
    <property type="entry name" value="ANTI-SIGMA-F FACTOR RSBW-RELATED"/>
    <property type="match status" value="1"/>
</dbReference>
<dbReference type="CDD" id="cd16936">
    <property type="entry name" value="HATPase_RsbW-like"/>
    <property type="match status" value="1"/>
</dbReference>
<sequence>MGTTAPPTEVATQWPCTPLSARRTRRQLAALLDDWELGALADSALLVLSELIANAVRHARTTEGMARDIGTVFVRDGDGVRIEVHDTRADRRPTLTDPRPLDESGRGLHLVDALTEGKWGVNSRTGPGKAVWAHVTPDAAG</sequence>
<dbReference type="STRING" id="380248.SAMN05216251_10251"/>
<dbReference type="InterPro" id="IPR036890">
    <property type="entry name" value="HATPase_C_sf"/>
</dbReference>
<keyword evidence="4" id="KW-1185">Reference proteome</keyword>
<dbReference type="InterPro" id="IPR050267">
    <property type="entry name" value="Anti-sigma-factor_SerPK"/>
</dbReference>
<evidence type="ECO:0000256" key="1">
    <source>
        <dbReference type="ARBA" id="ARBA00022527"/>
    </source>
</evidence>
<dbReference type="EMBL" id="FONG01000002">
    <property type="protein sequence ID" value="SFE19500.1"/>
    <property type="molecule type" value="Genomic_DNA"/>
</dbReference>
<dbReference type="Gene3D" id="3.30.565.10">
    <property type="entry name" value="Histidine kinase-like ATPase, C-terminal domain"/>
    <property type="match status" value="1"/>
</dbReference>
<dbReference type="Pfam" id="PF13581">
    <property type="entry name" value="HATPase_c_2"/>
    <property type="match status" value="1"/>
</dbReference>
<accession>A0A1I1YNE8</accession>
<name>A0A1I1YNE8_9ACTN</name>
<dbReference type="AlphaFoldDB" id="A0A1I1YNE8"/>